<dbReference type="RefSeq" id="WP_146323119.1">
    <property type="nucleotide sequence ID" value="NZ_BAABLR010000076.1"/>
</dbReference>
<feature type="transmembrane region" description="Helical" evidence="7">
    <location>
        <begin position="7"/>
        <end position="32"/>
    </location>
</feature>
<feature type="transmembrane region" description="Helical" evidence="7">
    <location>
        <begin position="52"/>
        <end position="75"/>
    </location>
</feature>
<proteinExistence type="inferred from homology"/>
<keyword evidence="5 7" id="KW-1133">Transmembrane helix</keyword>
<evidence type="ECO:0000256" key="7">
    <source>
        <dbReference type="RuleBase" id="RU367016"/>
    </source>
</evidence>
<dbReference type="PANTHER" id="PTHR30353:SF0">
    <property type="entry name" value="TRANSMEMBRANE PROTEIN"/>
    <property type="match status" value="1"/>
</dbReference>
<evidence type="ECO:0000256" key="6">
    <source>
        <dbReference type="ARBA" id="ARBA00023136"/>
    </source>
</evidence>
<organism evidence="10 11">
    <name type="scientific">Corynebacterium canis</name>
    <dbReference type="NCBI Taxonomy" id="679663"/>
    <lineage>
        <taxon>Bacteria</taxon>
        <taxon>Bacillati</taxon>
        <taxon>Actinomycetota</taxon>
        <taxon>Actinomycetes</taxon>
        <taxon>Mycobacteriales</taxon>
        <taxon>Corynebacteriaceae</taxon>
        <taxon>Corynebacterium</taxon>
    </lineage>
</organism>
<keyword evidence="3 7" id="KW-1003">Cell membrane</keyword>
<protein>
    <submittedName>
        <fullName evidence="10">DedA family protein</fullName>
    </submittedName>
</protein>
<evidence type="ECO:0000256" key="1">
    <source>
        <dbReference type="ARBA" id="ARBA00004651"/>
    </source>
</evidence>
<dbReference type="InterPro" id="IPR032818">
    <property type="entry name" value="DedA-like"/>
</dbReference>
<evidence type="ECO:0000259" key="9">
    <source>
        <dbReference type="Pfam" id="PF09335"/>
    </source>
</evidence>
<feature type="region of interest" description="Disordered" evidence="8">
    <location>
        <begin position="200"/>
        <end position="227"/>
    </location>
</feature>
<feature type="domain" description="VTT" evidence="9">
    <location>
        <begin position="32"/>
        <end position="159"/>
    </location>
</feature>
<dbReference type="OrthoDB" id="9813426at2"/>
<accession>A0A5C5UTX9</accession>
<dbReference type="AlphaFoldDB" id="A0A5C5UTX9"/>
<dbReference type="Proteomes" id="UP000320791">
    <property type="component" value="Unassembled WGS sequence"/>
</dbReference>
<evidence type="ECO:0000256" key="4">
    <source>
        <dbReference type="ARBA" id="ARBA00022692"/>
    </source>
</evidence>
<comment type="similarity">
    <text evidence="2 7">Belongs to the DedA family.</text>
</comment>
<feature type="transmembrane region" description="Helical" evidence="7">
    <location>
        <begin position="170"/>
        <end position="188"/>
    </location>
</feature>
<dbReference type="Pfam" id="PF09335">
    <property type="entry name" value="VTT_dom"/>
    <property type="match status" value="1"/>
</dbReference>
<dbReference type="InterPro" id="IPR032816">
    <property type="entry name" value="VTT_dom"/>
</dbReference>
<gene>
    <name evidence="10" type="ORF">FRX94_00310</name>
</gene>
<dbReference type="EMBL" id="VOHM01000001">
    <property type="protein sequence ID" value="TWT29003.1"/>
    <property type="molecule type" value="Genomic_DNA"/>
</dbReference>
<evidence type="ECO:0000256" key="5">
    <source>
        <dbReference type="ARBA" id="ARBA00022989"/>
    </source>
</evidence>
<name>A0A5C5UTX9_9CORY</name>
<sequence length="227" mass="24721">MFDVHMLLTTFGLAGILGIVFMETGLLIGFIFPGDTLLFTAGIMAAADPPFTPLWTLMVGIPIAAALGDQLGFFIGRKAGPRILRSRVMRWIGPEAVEKTDRFFDKYGVVTVLFARFIGVVRTVTPVFAGFSHMNHRAFTLYSALGSTLWGAGIPFLGYMLGGVPFVQEFLHWFIIAGLATVFVPMAIKIIRLWWKNRGAAPPEDEAPEAAAEPEAATEPATSDVVK</sequence>
<evidence type="ECO:0000256" key="2">
    <source>
        <dbReference type="ARBA" id="ARBA00010792"/>
    </source>
</evidence>
<comment type="caution">
    <text evidence="10">The sequence shown here is derived from an EMBL/GenBank/DDBJ whole genome shotgun (WGS) entry which is preliminary data.</text>
</comment>
<dbReference type="PANTHER" id="PTHR30353">
    <property type="entry name" value="INNER MEMBRANE PROTEIN DEDA-RELATED"/>
    <property type="match status" value="1"/>
</dbReference>
<evidence type="ECO:0000256" key="3">
    <source>
        <dbReference type="ARBA" id="ARBA00022475"/>
    </source>
</evidence>
<evidence type="ECO:0000313" key="10">
    <source>
        <dbReference type="EMBL" id="TWT29003.1"/>
    </source>
</evidence>
<keyword evidence="11" id="KW-1185">Reference proteome</keyword>
<keyword evidence="6 7" id="KW-0472">Membrane</keyword>
<evidence type="ECO:0000313" key="11">
    <source>
        <dbReference type="Proteomes" id="UP000320791"/>
    </source>
</evidence>
<evidence type="ECO:0000256" key="8">
    <source>
        <dbReference type="SAM" id="MobiDB-lite"/>
    </source>
</evidence>
<dbReference type="GO" id="GO:0005886">
    <property type="term" value="C:plasma membrane"/>
    <property type="evidence" value="ECO:0007669"/>
    <property type="project" value="UniProtKB-SubCell"/>
</dbReference>
<keyword evidence="4 7" id="KW-0812">Transmembrane</keyword>
<comment type="subcellular location">
    <subcellularLocation>
        <location evidence="1 7">Cell membrane</location>
        <topology evidence="1 7">Multi-pass membrane protein</topology>
    </subcellularLocation>
</comment>
<feature type="compositionally biased region" description="Low complexity" evidence="8">
    <location>
        <begin position="209"/>
        <end position="221"/>
    </location>
</feature>
<feature type="transmembrane region" description="Helical" evidence="7">
    <location>
        <begin position="139"/>
        <end position="158"/>
    </location>
</feature>
<reference evidence="10 11" key="1">
    <citation type="submission" date="2019-08" db="EMBL/GenBank/DDBJ databases">
        <authorList>
            <person name="Lei W."/>
        </authorList>
    </citation>
    <scope>NUCLEOTIDE SEQUENCE [LARGE SCALE GENOMIC DNA]</scope>
    <source>
        <strain evidence="10 11">CCUG 58627</strain>
    </source>
</reference>